<organism evidence="1 2">
    <name type="scientific">Bacillus suaedaesalsae</name>
    <dbReference type="NCBI Taxonomy" id="2810349"/>
    <lineage>
        <taxon>Bacteria</taxon>
        <taxon>Bacillati</taxon>
        <taxon>Bacillota</taxon>
        <taxon>Bacilli</taxon>
        <taxon>Bacillales</taxon>
        <taxon>Bacillaceae</taxon>
        <taxon>Bacillus</taxon>
    </lineage>
</organism>
<dbReference type="EMBL" id="JAFELM010000031">
    <property type="protein sequence ID" value="MBM6618605.1"/>
    <property type="molecule type" value="Genomic_DNA"/>
</dbReference>
<reference evidence="1 2" key="1">
    <citation type="submission" date="2021-02" db="EMBL/GenBank/DDBJ databases">
        <title>Bacillus sp. RD4P76, an endophyte from a halophyte.</title>
        <authorList>
            <person name="Sun J.-Q."/>
        </authorList>
    </citation>
    <scope>NUCLEOTIDE SEQUENCE [LARGE SCALE GENOMIC DNA]</scope>
    <source>
        <strain evidence="1 2">RD4P76</strain>
    </source>
</reference>
<dbReference type="Proteomes" id="UP001518925">
    <property type="component" value="Unassembled WGS sequence"/>
</dbReference>
<proteinExistence type="predicted"/>
<sequence length="104" mass="12193">MSSLQDTLYNWLTIKVVADVRVDDTAAQDTVNLFYEVLTEEHGISEITVKKDEQMYEVSYVLQGEQKRTRFPVELIDVMLEQMEAEPEKFINYPKEEENDEPTN</sequence>
<evidence type="ECO:0000313" key="1">
    <source>
        <dbReference type="EMBL" id="MBM6618605.1"/>
    </source>
</evidence>
<evidence type="ECO:0000313" key="2">
    <source>
        <dbReference type="Proteomes" id="UP001518925"/>
    </source>
</evidence>
<name>A0ABS2DJD5_9BACI</name>
<protein>
    <submittedName>
        <fullName evidence="1">Uncharacterized protein</fullName>
    </submittedName>
</protein>
<keyword evidence="2" id="KW-1185">Reference proteome</keyword>
<accession>A0ABS2DJD5</accession>
<dbReference type="RefSeq" id="WP_204203932.1">
    <property type="nucleotide sequence ID" value="NZ_JAFELM010000031.1"/>
</dbReference>
<comment type="caution">
    <text evidence="1">The sequence shown here is derived from an EMBL/GenBank/DDBJ whole genome shotgun (WGS) entry which is preliminary data.</text>
</comment>
<gene>
    <name evidence="1" type="ORF">JR050_13120</name>
</gene>